<evidence type="ECO:0000313" key="3">
    <source>
        <dbReference type="Proteomes" id="UP000007305"/>
    </source>
</evidence>
<organism evidence="2 3">
    <name type="scientific">Zea mays</name>
    <name type="common">Maize</name>
    <dbReference type="NCBI Taxonomy" id="4577"/>
    <lineage>
        <taxon>Eukaryota</taxon>
        <taxon>Viridiplantae</taxon>
        <taxon>Streptophyta</taxon>
        <taxon>Embryophyta</taxon>
        <taxon>Tracheophyta</taxon>
        <taxon>Spermatophyta</taxon>
        <taxon>Magnoliopsida</taxon>
        <taxon>Liliopsida</taxon>
        <taxon>Poales</taxon>
        <taxon>Poaceae</taxon>
        <taxon>PACMAD clade</taxon>
        <taxon>Panicoideae</taxon>
        <taxon>Andropogonodae</taxon>
        <taxon>Andropogoneae</taxon>
        <taxon>Tripsacinae</taxon>
        <taxon>Zea</taxon>
    </lineage>
</organism>
<feature type="transmembrane region" description="Helical" evidence="1">
    <location>
        <begin position="177"/>
        <end position="201"/>
    </location>
</feature>
<dbReference type="Proteomes" id="UP000007305">
    <property type="component" value="Chromosome 3"/>
</dbReference>
<evidence type="ECO:0000256" key="1">
    <source>
        <dbReference type="SAM" id="Phobius"/>
    </source>
</evidence>
<dbReference type="Gramene" id="Zm00001eb118800_T001">
    <property type="protein sequence ID" value="Zm00001eb118800_P001"/>
    <property type="gene ID" value="Zm00001eb118800"/>
</dbReference>
<reference evidence="2" key="3">
    <citation type="submission" date="2021-05" db="UniProtKB">
        <authorList>
            <consortium name="EnsemblPlants"/>
        </authorList>
    </citation>
    <scope>IDENTIFICATION</scope>
    <source>
        <strain evidence="2">cv. B73</strain>
    </source>
</reference>
<name>A0A804MXB8_MAIZE</name>
<dbReference type="EnsemblPlants" id="Zm00001eb118800_T001">
    <property type="protein sequence ID" value="Zm00001eb118800_P001"/>
    <property type="gene ID" value="Zm00001eb118800"/>
</dbReference>
<protein>
    <submittedName>
        <fullName evidence="2">Uncharacterized protein</fullName>
    </submittedName>
</protein>
<keyword evidence="3" id="KW-1185">Reference proteome</keyword>
<keyword evidence="1" id="KW-1133">Transmembrane helix</keyword>
<evidence type="ECO:0000313" key="2">
    <source>
        <dbReference type="EnsemblPlants" id="Zm00001eb118800_P001"/>
    </source>
</evidence>
<keyword evidence="1" id="KW-0472">Membrane</keyword>
<proteinExistence type="predicted"/>
<reference evidence="2" key="2">
    <citation type="submission" date="2019-07" db="EMBL/GenBank/DDBJ databases">
        <authorList>
            <person name="Seetharam A."/>
            <person name="Woodhouse M."/>
            <person name="Cannon E."/>
        </authorList>
    </citation>
    <scope>NUCLEOTIDE SEQUENCE [LARGE SCALE GENOMIC DNA]</scope>
    <source>
        <strain evidence="2">cv. B73</strain>
    </source>
</reference>
<keyword evidence="1" id="KW-0812">Transmembrane</keyword>
<dbReference type="InParanoid" id="A0A804MXB8"/>
<dbReference type="AlphaFoldDB" id="A0A804MXB8"/>
<sequence length="203" mass="23045">MCTTQTLWLQPKATYHVLVLQFHSQYCCPFCSALCISPSQVCLSTPISHLTSSQSLSVLIPMYASQKGKTGVMQWGIKDTSPPAHDSSKREFTSLSFYAQQRPYLFSLVPIRDPLYLLMALHAPYQNQTKSHDDYRIIHYSSHVVFHNHQLGRSYHLLPIKDVECIYLACFVPPPCLYTFSICLLPFALALIPIHICPLALQN</sequence>
<reference evidence="3" key="1">
    <citation type="submission" date="2015-12" db="EMBL/GenBank/DDBJ databases">
        <title>Update maize B73 reference genome by single molecule sequencing technologies.</title>
        <authorList>
            <consortium name="Maize Genome Sequencing Project"/>
            <person name="Ware D."/>
        </authorList>
    </citation>
    <scope>NUCLEOTIDE SEQUENCE [LARGE SCALE GENOMIC DNA]</scope>
    <source>
        <strain evidence="3">cv. B73</strain>
    </source>
</reference>
<accession>A0A804MXB8</accession>